<dbReference type="AlphaFoldDB" id="A0A6J6S3Q1"/>
<organism evidence="3">
    <name type="scientific">freshwater metagenome</name>
    <dbReference type="NCBI Taxonomy" id="449393"/>
    <lineage>
        <taxon>unclassified sequences</taxon>
        <taxon>metagenomes</taxon>
        <taxon>ecological metagenomes</taxon>
    </lineage>
</organism>
<gene>
    <name evidence="3" type="ORF">UFOPK2731_00709</name>
    <name evidence="4" type="ORF">UFOPK3161_00259</name>
    <name evidence="2" type="ORF">UFOPK3962_00514</name>
    <name evidence="5" type="ORF">UFOPK4427_00117</name>
</gene>
<evidence type="ECO:0000256" key="1">
    <source>
        <dbReference type="ARBA" id="ARBA00006484"/>
    </source>
</evidence>
<dbReference type="PANTHER" id="PTHR42760">
    <property type="entry name" value="SHORT-CHAIN DEHYDROGENASES/REDUCTASES FAMILY MEMBER"/>
    <property type="match status" value="1"/>
</dbReference>
<evidence type="ECO:0000313" key="3">
    <source>
        <dbReference type="EMBL" id="CAB4729217.1"/>
    </source>
</evidence>
<proteinExistence type="inferred from homology"/>
<dbReference type="Pfam" id="PF13561">
    <property type="entry name" value="adh_short_C2"/>
    <property type="match status" value="1"/>
</dbReference>
<accession>A0A6J6S3Q1</accession>
<protein>
    <submittedName>
        <fullName evidence="3">Unannotated protein</fullName>
    </submittedName>
</protein>
<name>A0A6J6S3Q1_9ZZZZ</name>
<dbReference type="InterPro" id="IPR036291">
    <property type="entry name" value="NAD(P)-bd_dom_sf"/>
</dbReference>
<dbReference type="SUPFAM" id="SSF51735">
    <property type="entry name" value="NAD(P)-binding Rossmann-fold domains"/>
    <property type="match status" value="1"/>
</dbReference>
<evidence type="ECO:0000313" key="4">
    <source>
        <dbReference type="EMBL" id="CAB4816662.1"/>
    </source>
</evidence>
<evidence type="ECO:0000313" key="5">
    <source>
        <dbReference type="EMBL" id="CAB5135043.1"/>
    </source>
</evidence>
<comment type="similarity">
    <text evidence="1">Belongs to the short-chain dehydrogenases/reductases (SDR) family.</text>
</comment>
<reference evidence="3" key="1">
    <citation type="submission" date="2020-05" db="EMBL/GenBank/DDBJ databases">
        <authorList>
            <person name="Chiriac C."/>
            <person name="Salcher M."/>
            <person name="Ghai R."/>
            <person name="Kavagutti S V."/>
        </authorList>
    </citation>
    <scope>NUCLEOTIDE SEQUENCE</scope>
</reference>
<sequence>MPHKSIEPLANRTYLVVGAAGNLGPIWCSKILEDGGKVVAIGLNSRSDPELLKLKEKVGENLVLVDQDISLPINSQLETILNETKISGVVLNAGIDSTPGAGFSDITRFDFDFWVKVLSINVAAVVSTLNKVIPRLTNDASVVFIGSMYALVSPTPSLYSHFNSGAGSIKNPAYGASKAALISICNQYATHFGTQGIRFNLLTLGGIDGQQDIEFKRKFIEKVPLSRMGNSSELGAALTFLLSEQSSYMTGHNLVIDGGFTKW</sequence>
<dbReference type="EMBL" id="CAEZYO010000016">
    <property type="protein sequence ID" value="CAB4729217.1"/>
    <property type="molecule type" value="Genomic_DNA"/>
</dbReference>
<dbReference type="EMBL" id="CAFBRY010000002">
    <property type="protein sequence ID" value="CAB5135043.1"/>
    <property type="molecule type" value="Genomic_DNA"/>
</dbReference>
<dbReference type="EMBL" id="CAFABC010000003">
    <property type="protein sequence ID" value="CAB4816662.1"/>
    <property type="molecule type" value="Genomic_DNA"/>
</dbReference>
<dbReference type="PRINTS" id="PR00081">
    <property type="entry name" value="GDHRDH"/>
</dbReference>
<dbReference type="EMBL" id="CAESAH010000009">
    <property type="protein sequence ID" value="CAB4335005.1"/>
    <property type="molecule type" value="Genomic_DNA"/>
</dbReference>
<dbReference type="InterPro" id="IPR002347">
    <property type="entry name" value="SDR_fam"/>
</dbReference>
<evidence type="ECO:0000313" key="2">
    <source>
        <dbReference type="EMBL" id="CAB4335005.1"/>
    </source>
</evidence>
<dbReference type="Gene3D" id="3.40.50.720">
    <property type="entry name" value="NAD(P)-binding Rossmann-like Domain"/>
    <property type="match status" value="1"/>
</dbReference>
<dbReference type="GO" id="GO:0016616">
    <property type="term" value="F:oxidoreductase activity, acting on the CH-OH group of donors, NAD or NADP as acceptor"/>
    <property type="evidence" value="ECO:0007669"/>
    <property type="project" value="TreeGrafter"/>
</dbReference>